<keyword evidence="5 6" id="KW-0472">Membrane</keyword>
<evidence type="ECO:0000256" key="1">
    <source>
        <dbReference type="ARBA" id="ARBA00004651"/>
    </source>
</evidence>
<feature type="transmembrane region" description="Helical" evidence="6">
    <location>
        <begin position="6"/>
        <end position="28"/>
    </location>
</feature>
<keyword evidence="2" id="KW-1003">Cell membrane</keyword>
<sequence>MTEVFFGLVASWGLIVIALSAYFSCLAVPVPTSAVMLAGGAFAAAGDLVLWQVCTVAYLSALAGDQTGFQLGRWGGKWLSTRVAAMPKRAALYAKAQGAISRWGGAAVFFSTWAVAPLGPWVNFAAGAAGYDVWRFTLLDALGEAIWVSIYIALGYSFASNLEALASLVSNWGGLISAIVVAAAAAAALVRLGKKRGGRSA</sequence>
<evidence type="ECO:0000256" key="2">
    <source>
        <dbReference type="ARBA" id="ARBA00022475"/>
    </source>
</evidence>
<dbReference type="InterPro" id="IPR051311">
    <property type="entry name" value="DedA_domain"/>
</dbReference>
<reference evidence="9" key="1">
    <citation type="submission" date="2016-10" db="EMBL/GenBank/DDBJ databases">
        <authorList>
            <person name="Varghese N."/>
            <person name="Submissions S."/>
        </authorList>
    </citation>
    <scope>NUCLEOTIDE SEQUENCE [LARGE SCALE GENOMIC DNA]</scope>
    <source>
        <strain evidence="9">DSM 26922</strain>
    </source>
</reference>
<organism evidence="8 9">
    <name type="scientific">Litoreibacter albidus</name>
    <dbReference type="NCBI Taxonomy" id="670155"/>
    <lineage>
        <taxon>Bacteria</taxon>
        <taxon>Pseudomonadati</taxon>
        <taxon>Pseudomonadota</taxon>
        <taxon>Alphaproteobacteria</taxon>
        <taxon>Rhodobacterales</taxon>
        <taxon>Roseobacteraceae</taxon>
        <taxon>Litoreibacter</taxon>
    </lineage>
</organism>
<protein>
    <submittedName>
        <fullName evidence="8">Membrane protein DedA, SNARE-associated domain</fullName>
    </submittedName>
</protein>
<comment type="subcellular location">
    <subcellularLocation>
        <location evidence="1">Cell membrane</location>
        <topology evidence="1">Multi-pass membrane protein</topology>
    </subcellularLocation>
</comment>
<dbReference type="GO" id="GO:0005886">
    <property type="term" value="C:plasma membrane"/>
    <property type="evidence" value="ECO:0007669"/>
    <property type="project" value="UniProtKB-SubCell"/>
</dbReference>
<evidence type="ECO:0000256" key="4">
    <source>
        <dbReference type="ARBA" id="ARBA00022989"/>
    </source>
</evidence>
<dbReference type="AlphaFoldDB" id="A0A1H2YAW2"/>
<evidence type="ECO:0000313" key="9">
    <source>
        <dbReference type="Proteomes" id="UP000199441"/>
    </source>
</evidence>
<feature type="transmembrane region" description="Helical" evidence="6">
    <location>
        <begin position="103"/>
        <end position="126"/>
    </location>
</feature>
<evidence type="ECO:0000259" key="7">
    <source>
        <dbReference type="Pfam" id="PF09335"/>
    </source>
</evidence>
<accession>A0A1H2YAW2</accession>
<keyword evidence="4 6" id="KW-1133">Transmembrane helix</keyword>
<dbReference type="EMBL" id="FNOI01000003">
    <property type="protein sequence ID" value="SDX02257.1"/>
    <property type="molecule type" value="Genomic_DNA"/>
</dbReference>
<dbReference type="PANTHER" id="PTHR42709:SF6">
    <property type="entry name" value="UNDECAPRENYL PHOSPHATE TRANSPORTER A"/>
    <property type="match status" value="1"/>
</dbReference>
<dbReference type="Proteomes" id="UP000199441">
    <property type="component" value="Unassembled WGS sequence"/>
</dbReference>
<proteinExistence type="predicted"/>
<keyword evidence="9" id="KW-1185">Reference proteome</keyword>
<name>A0A1H2YAW2_9RHOB</name>
<evidence type="ECO:0000313" key="8">
    <source>
        <dbReference type="EMBL" id="SDX02257.1"/>
    </source>
</evidence>
<feature type="domain" description="VTT" evidence="7">
    <location>
        <begin position="30"/>
        <end position="157"/>
    </location>
</feature>
<feature type="transmembrane region" description="Helical" evidence="6">
    <location>
        <begin position="138"/>
        <end position="159"/>
    </location>
</feature>
<feature type="transmembrane region" description="Helical" evidence="6">
    <location>
        <begin position="171"/>
        <end position="190"/>
    </location>
</feature>
<dbReference type="OrthoDB" id="9782291at2"/>
<gene>
    <name evidence="8" type="ORF">SAMN04488001_2274</name>
</gene>
<dbReference type="Pfam" id="PF09335">
    <property type="entry name" value="VTT_dom"/>
    <property type="match status" value="1"/>
</dbReference>
<evidence type="ECO:0000256" key="5">
    <source>
        <dbReference type="ARBA" id="ARBA00023136"/>
    </source>
</evidence>
<evidence type="ECO:0000256" key="6">
    <source>
        <dbReference type="SAM" id="Phobius"/>
    </source>
</evidence>
<dbReference type="STRING" id="670155.SAMN04488001_2274"/>
<dbReference type="PANTHER" id="PTHR42709">
    <property type="entry name" value="ALKALINE PHOSPHATASE LIKE PROTEIN"/>
    <property type="match status" value="1"/>
</dbReference>
<evidence type="ECO:0000256" key="3">
    <source>
        <dbReference type="ARBA" id="ARBA00022692"/>
    </source>
</evidence>
<dbReference type="RefSeq" id="WP_089947037.1">
    <property type="nucleotide sequence ID" value="NZ_FNOI01000003.1"/>
</dbReference>
<dbReference type="InterPro" id="IPR032816">
    <property type="entry name" value="VTT_dom"/>
</dbReference>
<feature type="transmembrane region" description="Helical" evidence="6">
    <location>
        <begin position="35"/>
        <end position="59"/>
    </location>
</feature>
<keyword evidence="3 6" id="KW-0812">Transmembrane</keyword>